<feature type="domain" description="Aminoglycoside phosphotransferase" evidence="2">
    <location>
        <begin position="22"/>
        <end position="237"/>
    </location>
</feature>
<dbReference type="GO" id="GO:0009088">
    <property type="term" value="P:threonine biosynthetic process"/>
    <property type="evidence" value="ECO:0007669"/>
    <property type="project" value="TreeGrafter"/>
</dbReference>
<dbReference type="GO" id="GO:0004413">
    <property type="term" value="F:homoserine kinase activity"/>
    <property type="evidence" value="ECO:0007669"/>
    <property type="project" value="TreeGrafter"/>
</dbReference>
<dbReference type="InterPro" id="IPR011009">
    <property type="entry name" value="Kinase-like_dom_sf"/>
</dbReference>
<evidence type="ECO:0000313" key="4">
    <source>
        <dbReference type="Proteomes" id="UP000031972"/>
    </source>
</evidence>
<protein>
    <recommendedName>
        <fullName evidence="2">Aminoglycoside phosphotransferase domain-containing protein</fullName>
    </recommendedName>
</protein>
<dbReference type="AlphaFoldDB" id="A0A0C2RA10"/>
<comment type="similarity">
    <text evidence="1">Belongs to the pseudomonas-type ThrB family.</text>
</comment>
<sequence>MRKDWIASKLQIPNSAVTSTIGGLQNDVYKIETKEGPVILRLNEEARRTKEQLELEIAFIKHLHQSGIKAARAKHWQDSLIHEWDIEGKRVHAVFFEKAKGTSIRILDDKSWNSEWFREWGMYIGRMHHAAQTFRHPAMEKKAVRTAANPDPEGVKGQLDPQMRSWYTEQLKALTQYEMKIDTHHFIHHDFHQGNFLVEGFEIMSFDFDDCMTDWIMQDVAVSLYHGIWQGISFRPEEKDLAAKMVHGMLEGYSSVHRLDDDMIDQIFLFLNMRDALLYPIFKAKWEGVPWQVEYMKKLKKRLTEGIPYLERSAVLTP</sequence>
<dbReference type="SUPFAM" id="SSF56112">
    <property type="entry name" value="Protein kinase-like (PK-like)"/>
    <property type="match status" value="1"/>
</dbReference>
<name>A0A0C2RA10_9BACL</name>
<dbReference type="EMBL" id="JXRR01000015">
    <property type="protein sequence ID" value="KIL47160.1"/>
    <property type="molecule type" value="Genomic_DNA"/>
</dbReference>
<proteinExistence type="inferred from homology"/>
<dbReference type="PATRIC" id="fig|220754.4.peg.2499"/>
<evidence type="ECO:0000256" key="1">
    <source>
        <dbReference type="ARBA" id="ARBA00038240"/>
    </source>
</evidence>
<dbReference type="Proteomes" id="UP000031972">
    <property type="component" value="Unassembled WGS sequence"/>
</dbReference>
<evidence type="ECO:0000313" key="3">
    <source>
        <dbReference type="EMBL" id="KIL47160.1"/>
    </source>
</evidence>
<dbReference type="RefSeq" id="WP_041058679.1">
    <property type="nucleotide sequence ID" value="NZ_JXRR01000015.1"/>
</dbReference>
<gene>
    <name evidence="3" type="ORF">KR50_24820</name>
</gene>
<dbReference type="InterPro" id="IPR002575">
    <property type="entry name" value="Aminoglycoside_PTrfase"/>
</dbReference>
<accession>A0A0C2RA10</accession>
<dbReference type="PANTHER" id="PTHR21064">
    <property type="entry name" value="AMINOGLYCOSIDE PHOSPHOTRANSFERASE DOMAIN-CONTAINING PROTEIN-RELATED"/>
    <property type="match status" value="1"/>
</dbReference>
<reference evidence="3 4" key="1">
    <citation type="submission" date="2015-01" db="EMBL/GenBank/DDBJ databases">
        <title>Jeotgalibacillus campisalis genome sequencing.</title>
        <authorList>
            <person name="Goh K.M."/>
            <person name="Chan K.-G."/>
            <person name="Yaakop A.S."/>
            <person name="Ee R."/>
            <person name="Gan H.M."/>
            <person name="Chan C.S."/>
        </authorList>
    </citation>
    <scope>NUCLEOTIDE SEQUENCE [LARGE SCALE GENOMIC DNA]</scope>
    <source>
        <strain evidence="3 4">SF-57</strain>
    </source>
</reference>
<evidence type="ECO:0000259" key="2">
    <source>
        <dbReference type="Pfam" id="PF01636"/>
    </source>
</evidence>
<keyword evidence="4" id="KW-1185">Reference proteome</keyword>
<organism evidence="3 4">
    <name type="scientific">Jeotgalibacillus campisalis</name>
    <dbReference type="NCBI Taxonomy" id="220754"/>
    <lineage>
        <taxon>Bacteria</taxon>
        <taxon>Bacillati</taxon>
        <taxon>Bacillota</taxon>
        <taxon>Bacilli</taxon>
        <taxon>Bacillales</taxon>
        <taxon>Caryophanaceae</taxon>
        <taxon>Jeotgalibacillus</taxon>
    </lineage>
</organism>
<dbReference type="Pfam" id="PF01636">
    <property type="entry name" value="APH"/>
    <property type="match status" value="1"/>
</dbReference>
<comment type="caution">
    <text evidence="3">The sequence shown here is derived from an EMBL/GenBank/DDBJ whole genome shotgun (WGS) entry which is preliminary data.</text>
</comment>
<dbReference type="PANTHER" id="PTHR21064:SF6">
    <property type="entry name" value="AMINOGLYCOSIDE PHOSPHOTRANSFERASE DOMAIN-CONTAINING PROTEIN"/>
    <property type="match status" value="1"/>
</dbReference>
<dbReference type="Gene3D" id="3.30.200.20">
    <property type="entry name" value="Phosphorylase Kinase, domain 1"/>
    <property type="match status" value="1"/>
</dbReference>
<dbReference type="InterPro" id="IPR050249">
    <property type="entry name" value="Pseudomonas-type_ThrB"/>
</dbReference>
<dbReference type="Gene3D" id="3.90.1200.10">
    <property type="match status" value="1"/>
</dbReference>